<dbReference type="PANTHER" id="PTHR22916:SF3">
    <property type="entry name" value="UDP-GLCNAC:BETAGAL BETA-1,3-N-ACETYLGLUCOSAMINYLTRANSFERASE-LIKE PROTEIN 1"/>
    <property type="match status" value="1"/>
</dbReference>
<feature type="domain" description="Glycosyltransferase 2-like" evidence="1">
    <location>
        <begin position="8"/>
        <end position="160"/>
    </location>
</feature>
<evidence type="ECO:0000313" key="2">
    <source>
        <dbReference type="EMBL" id="PSH68121.1"/>
    </source>
</evidence>
<dbReference type="RefSeq" id="WP_106711811.1">
    <property type="nucleotide sequence ID" value="NZ_PGGO01000010.1"/>
</dbReference>
<dbReference type="InterPro" id="IPR001173">
    <property type="entry name" value="Glyco_trans_2-like"/>
</dbReference>
<comment type="caution">
    <text evidence="2">The sequence shown here is derived from an EMBL/GenBank/DDBJ whole genome shotgun (WGS) entry which is preliminary data.</text>
</comment>
<evidence type="ECO:0000313" key="3">
    <source>
        <dbReference type="Proteomes" id="UP000241444"/>
    </source>
</evidence>
<dbReference type="AlphaFoldDB" id="A0A2P7BNS5"/>
<organism evidence="2 3">
    <name type="scientific">Phyllobacterium brassicacearum</name>
    <dbReference type="NCBI Taxonomy" id="314235"/>
    <lineage>
        <taxon>Bacteria</taxon>
        <taxon>Pseudomonadati</taxon>
        <taxon>Pseudomonadota</taxon>
        <taxon>Alphaproteobacteria</taxon>
        <taxon>Hyphomicrobiales</taxon>
        <taxon>Phyllobacteriaceae</taxon>
        <taxon>Phyllobacterium</taxon>
    </lineage>
</organism>
<dbReference type="CDD" id="cd00761">
    <property type="entry name" value="Glyco_tranf_GTA_type"/>
    <property type="match status" value="1"/>
</dbReference>
<reference evidence="3" key="1">
    <citation type="submission" date="2017-11" db="EMBL/GenBank/DDBJ databases">
        <authorList>
            <person name="Kuznetsova I."/>
            <person name="Sazanova A."/>
            <person name="Chirak E."/>
            <person name="Safronova V."/>
            <person name="Willems A."/>
        </authorList>
    </citation>
    <scope>NUCLEOTIDE SEQUENCE [LARGE SCALE GENOMIC DNA]</scope>
    <source>
        <strain evidence="3">STM 196</strain>
    </source>
</reference>
<dbReference type="Proteomes" id="UP000241444">
    <property type="component" value="Unassembled WGS sequence"/>
</dbReference>
<dbReference type="OrthoDB" id="9794124at2"/>
<sequence length="327" mass="37838">MPEPLVAVITPTYNGARYLADTMESVQQQTWPNIIHVVLDNNSRDETPEIVKRYSKKRVPVMYFRNDTPLAQRDNWNKAFSLAPLEAEYVRLLCDDDTIYRHSIEKMVQLAGTDPTIGVVGSRDDGHLKDFRWPESRQIFDGREALAKALLGEGVIMPVQMMWRKAVADQRQPLFDDYIEGGAFDMDTVFDLLTRSKFGFIHETLGFTRAHSNSVSNLVYGEKSHSNTRDHFDLFLKYGPVALGSDYDKQLTRFRRIYVRQILMWWREDRQGVQLGSHFRALERAGRPFGISLIADAIADWVLRKIHIRNYSDSFTAPNRLRDPLPR</sequence>
<dbReference type="EMBL" id="PGGO01000010">
    <property type="protein sequence ID" value="PSH68121.1"/>
    <property type="molecule type" value="Genomic_DNA"/>
</dbReference>
<dbReference type="PANTHER" id="PTHR22916">
    <property type="entry name" value="GLYCOSYLTRANSFERASE"/>
    <property type="match status" value="1"/>
</dbReference>
<gene>
    <name evidence="2" type="ORF">CU102_14415</name>
</gene>
<dbReference type="InterPro" id="IPR029044">
    <property type="entry name" value="Nucleotide-diphossugar_trans"/>
</dbReference>
<dbReference type="Gene3D" id="3.90.550.10">
    <property type="entry name" value="Spore Coat Polysaccharide Biosynthesis Protein SpsA, Chain A"/>
    <property type="match status" value="1"/>
</dbReference>
<dbReference type="Pfam" id="PF00535">
    <property type="entry name" value="Glycos_transf_2"/>
    <property type="match status" value="1"/>
</dbReference>
<name>A0A2P7BNS5_9HYPH</name>
<proteinExistence type="predicted"/>
<accession>A0A2P7BNS5</accession>
<protein>
    <recommendedName>
        <fullName evidence="1">Glycosyltransferase 2-like domain-containing protein</fullName>
    </recommendedName>
</protein>
<evidence type="ECO:0000259" key="1">
    <source>
        <dbReference type="Pfam" id="PF00535"/>
    </source>
</evidence>
<keyword evidence="3" id="KW-1185">Reference proteome</keyword>
<dbReference type="SUPFAM" id="SSF53448">
    <property type="entry name" value="Nucleotide-diphospho-sugar transferases"/>
    <property type="match status" value="1"/>
</dbReference>
<dbReference type="GO" id="GO:0016758">
    <property type="term" value="F:hexosyltransferase activity"/>
    <property type="evidence" value="ECO:0007669"/>
    <property type="project" value="UniProtKB-ARBA"/>
</dbReference>